<keyword evidence="1" id="KW-0238">DNA-binding</keyword>
<evidence type="ECO:0000259" key="2">
    <source>
        <dbReference type="PROSITE" id="PS50995"/>
    </source>
</evidence>
<evidence type="ECO:0000313" key="4">
    <source>
        <dbReference type="Proteomes" id="UP000031967"/>
    </source>
</evidence>
<comment type="caution">
    <text evidence="3">The sequence shown here is derived from an EMBL/GenBank/DDBJ whole genome shotgun (WGS) entry which is preliminary data.</text>
</comment>
<dbReference type="Gene3D" id="1.10.10.10">
    <property type="entry name" value="Winged helix-like DNA-binding domain superfamily/Winged helix DNA-binding domain"/>
    <property type="match status" value="1"/>
</dbReference>
<dbReference type="InterPro" id="IPR011991">
    <property type="entry name" value="ArsR-like_HTH"/>
</dbReference>
<dbReference type="SMART" id="SM00347">
    <property type="entry name" value="HTH_MARR"/>
    <property type="match status" value="1"/>
</dbReference>
<protein>
    <recommendedName>
        <fullName evidence="2">HTH marR-type domain-containing protein</fullName>
    </recommendedName>
</protein>
<dbReference type="InterPro" id="IPR000835">
    <property type="entry name" value="HTH_MarR-typ"/>
</dbReference>
<dbReference type="EMBL" id="JXAK01000027">
    <property type="protein sequence ID" value="KIL40084.1"/>
    <property type="molecule type" value="Genomic_DNA"/>
</dbReference>
<dbReference type="Pfam" id="PF01047">
    <property type="entry name" value="MarR"/>
    <property type="match status" value="1"/>
</dbReference>
<accession>A0ABR5AGD2</accession>
<dbReference type="PANTHER" id="PTHR33164">
    <property type="entry name" value="TRANSCRIPTIONAL REGULATOR, MARR FAMILY"/>
    <property type="match status" value="1"/>
</dbReference>
<evidence type="ECO:0000256" key="1">
    <source>
        <dbReference type="ARBA" id="ARBA00023125"/>
    </source>
</evidence>
<dbReference type="InterPro" id="IPR036388">
    <property type="entry name" value="WH-like_DNA-bd_sf"/>
</dbReference>
<dbReference type="SUPFAM" id="SSF46785">
    <property type="entry name" value="Winged helix' DNA-binding domain"/>
    <property type="match status" value="1"/>
</dbReference>
<dbReference type="PRINTS" id="PR00598">
    <property type="entry name" value="HTHMARR"/>
</dbReference>
<keyword evidence="4" id="KW-1185">Reference proteome</keyword>
<gene>
    <name evidence="3" type="ORF">SD70_16165</name>
</gene>
<feature type="domain" description="HTH marR-type" evidence="2">
    <location>
        <begin position="1"/>
        <end position="131"/>
    </location>
</feature>
<dbReference type="PROSITE" id="PS50995">
    <property type="entry name" value="HTH_MARR_2"/>
    <property type="match status" value="1"/>
</dbReference>
<name>A0ABR5AGD2_9BACL</name>
<dbReference type="CDD" id="cd00090">
    <property type="entry name" value="HTH_ARSR"/>
    <property type="match status" value="1"/>
</dbReference>
<evidence type="ECO:0000313" key="3">
    <source>
        <dbReference type="EMBL" id="KIL40084.1"/>
    </source>
</evidence>
<reference evidence="3 4" key="1">
    <citation type="submission" date="2014-12" db="EMBL/GenBank/DDBJ databases">
        <title>Draft genome sequence of Paenibacillus kamchatkensis strain B-2647.</title>
        <authorList>
            <person name="Karlyshev A.V."/>
            <person name="Kudryashova E.B."/>
        </authorList>
    </citation>
    <scope>NUCLEOTIDE SEQUENCE [LARGE SCALE GENOMIC DNA]</scope>
    <source>
        <strain evidence="3 4">VKM B-2647</strain>
    </source>
</reference>
<dbReference type="Proteomes" id="UP000031967">
    <property type="component" value="Unassembled WGS sequence"/>
</dbReference>
<organism evidence="3 4">
    <name type="scientific">Gordoniibacillus kamchatkensis</name>
    <dbReference type="NCBI Taxonomy" id="1590651"/>
    <lineage>
        <taxon>Bacteria</taxon>
        <taxon>Bacillati</taxon>
        <taxon>Bacillota</taxon>
        <taxon>Bacilli</taxon>
        <taxon>Bacillales</taxon>
        <taxon>Paenibacillaceae</taxon>
        <taxon>Gordoniibacillus</taxon>
    </lineage>
</organism>
<sequence length="141" mass="16601">MRQLFVKLNKVRMTMVYSELKALGITGPQLFVLRELFMGEPRTIGDLSRAVELSNSTVTGIVDRLERAKLVERHRDEKDRRVVWIRPTASCMHMKSELFDKFQADFYEELQQSFTPEQFALLKDMLEKLIEYLEKKLEGTK</sequence>
<dbReference type="InterPro" id="IPR039422">
    <property type="entry name" value="MarR/SlyA-like"/>
</dbReference>
<dbReference type="PANTHER" id="PTHR33164:SF89">
    <property type="entry name" value="MARR FAMILY REGULATORY PROTEIN"/>
    <property type="match status" value="1"/>
</dbReference>
<proteinExistence type="predicted"/>
<dbReference type="InterPro" id="IPR036390">
    <property type="entry name" value="WH_DNA-bd_sf"/>
</dbReference>